<feature type="chain" id="PRO_5025489715" description="ARB-07466-like C-terminal domain-containing protein" evidence="1">
    <location>
        <begin position="19"/>
        <end position="200"/>
    </location>
</feature>
<protein>
    <recommendedName>
        <fullName evidence="2">ARB-07466-like C-terminal domain-containing protein</fullName>
    </recommendedName>
</protein>
<proteinExistence type="predicted"/>
<dbReference type="GeneID" id="54557968"/>
<dbReference type="InterPro" id="IPR058593">
    <property type="entry name" value="ARB_07466-like_C"/>
</dbReference>
<dbReference type="RefSeq" id="XP_033671812.1">
    <property type="nucleotide sequence ID" value="XM_033804696.1"/>
</dbReference>
<dbReference type="OrthoDB" id="2251794at2759"/>
<evidence type="ECO:0000313" key="4">
    <source>
        <dbReference type="Proteomes" id="UP000799537"/>
    </source>
</evidence>
<gene>
    <name evidence="3" type="ORF">M409DRAFT_18894</name>
</gene>
<feature type="domain" description="ARB-07466-like C-terminal" evidence="2">
    <location>
        <begin position="126"/>
        <end position="170"/>
    </location>
</feature>
<dbReference type="AlphaFoldDB" id="A0A6A6CW40"/>
<dbReference type="Proteomes" id="UP000799537">
    <property type="component" value="Unassembled WGS sequence"/>
</dbReference>
<feature type="signal peptide" evidence="1">
    <location>
        <begin position="1"/>
        <end position="18"/>
    </location>
</feature>
<keyword evidence="4" id="KW-1185">Reference proteome</keyword>
<evidence type="ECO:0000313" key="3">
    <source>
        <dbReference type="EMBL" id="KAF2170923.1"/>
    </source>
</evidence>
<evidence type="ECO:0000256" key="1">
    <source>
        <dbReference type="SAM" id="SignalP"/>
    </source>
</evidence>
<reference evidence="3" key="1">
    <citation type="journal article" date="2020" name="Stud. Mycol.">
        <title>101 Dothideomycetes genomes: a test case for predicting lifestyles and emergence of pathogens.</title>
        <authorList>
            <person name="Haridas S."/>
            <person name="Albert R."/>
            <person name="Binder M."/>
            <person name="Bloem J."/>
            <person name="Labutti K."/>
            <person name="Salamov A."/>
            <person name="Andreopoulos B."/>
            <person name="Baker S."/>
            <person name="Barry K."/>
            <person name="Bills G."/>
            <person name="Bluhm B."/>
            <person name="Cannon C."/>
            <person name="Castanera R."/>
            <person name="Culley D."/>
            <person name="Daum C."/>
            <person name="Ezra D."/>
            <person name="Gonzalez J."/>
            <person name="Henrissat B."/>
            <person name="Kuo A."/>
            <person name="Liang C."/>
            <person name="Lipzen A."/>
            <person name="Lutzoni F."/>
            <person name="Magnuson J."/>
            <person name="Mondo S."/>
            <person name="Nolan M."/>
            <person name="Ohm R."/>
            <person name="Pangilinan J."/>
            <person name="Park H.-J."/>
            <person name="Ramirez L."/>
            <person name="Alfaro M."/>
            <person name="Sun H."/>
            <person name="Tritt A."/>
            <person name="Yoshinaga Y."/>
            <person name="Zwiers L.-H."/>
            <person name="Turgeon B."/>
            <person name="Goodwin S."/>
            <person name="Spatafora J."/>
            <person name="Crous P."/>
            <person name="Grigoriev I."/>
        </authorList>
    </citation>
    <scope>NUCLEOTIDE SEQUENCE</scope>
    <source>
        <strain evidence="3">ATCC 36951</strain>
    </source>
</reference>
<accession>A0A6A6CW40</accession>
<sequence length="200" mass="21034">MCLKTLALVTLYAFAVYAATNEPCYGRNSSPGLCVSTTTCKEAGGKSHTGACIGNARGSGADPGNIQCCVKSTCTDNGACLWESHCGGETTSSQCPGPGTFKCCSKRKGVFGTYKTPSVPTSNCAALSEKGAKAVMKEFPGRTRVMYCYAGDDPSSDHYTGMAIDFMISDAGGVSFTYVRLSTLFLEVSLGKRRDLSVRL</sequence>
<dbReference type="EMBL" id="ML993584">
    <property type="protein sequence ID" value="KAF2170923.1"/>
    <property type="molecule type" value="Genomic_DNA"/>
</dbReference>
<name>A0A6A6CW40_ZASCE</name>
<dbReference type="Pfam" id="PF26571">
    <property type="entry name" value="VldE"/>
    <property type="match status" value="1"/>
</dbReference>
<keyword evidence="1" id="KW-0732">Signal</keyword>
<evidence type="ECO:0000259" key="2">
    <source>
        <dbReference type="Pfam" id="PF26571"/>
    </source>
</evidence>
<organism evidence="3 4">
    <name type="scientific">Zasmidium cellare ATCC 36951</name>
    <dbReference type="NCBI Taxonomy" id="1080233"/>
    <lineage>
        <taxon>Eukaryota</taxon>
        <taxon>Fungi</taxon>
        <taxon>Dikarya</taxon>
        <taxon>Ascomycota</taxon>
        <taxon>Pezizomycotina</taxon>
        <taxon>Dothideomycetes</taxon>
        <taxon>Dothideomycetidae</taxon>
        <taxon>Mycosphaerellales</taxon>
        <taxon>Mycosphaerellaceae</taxon>
        <taxon>Zasmidium</taxon>
    </lineage>
</organism>